<dbReference type="Proteomes" id="UP001054945">
    <property type="component" value="Unassembled WGS sequence"/>
</dbReference>
<name>A0AAV4NIV4_CAEEX</name>
<protein>
    <submittedName>
        <fullName evidence="1">Uncharacterized protein</fullName>
    </submittedName>
</protein>
<reference evidence="1 2" key="1">
    <citation type="submission" date="2021-06" db="EMBL/GenBank/DDBJ databases">
        <title>Caerostris extrusa draft genome.</title>
        <authorList>
            <person name="Kono N."/>
            <person name="Arakawa K."/>
        </authorList>
    </citation>
    <scope>NUCLEOTIDE SEQUENCE [LARGE SCALE GENOMIC DNA]</scope>
</reference>
<comment type="caution">
    <text evidence="1">The sequence shown here is derived from an EMBL/GenBank/DDBJ whole genome shotgun (WGS) entry which is preliminary data.</text>
</comment>
<dbReference type="AlphaFoldDB" id="A0AAV4NIV4"/>
<dbReference type="EMBL" id="BPLR01020997">
    <property type="protein sequence ID" value="GIX84727.1"/>
    <property type="molecule type" value="Genomic_DNA"/>
</dbReference>
<evidence type="ECO:0000313" key="1">
    <source>
        <dbReference type="EMBL" id="GIX84727.1"/>
    </source>
</evidence>
<proteinExistence type="predicted"/>
<organism evidence="1 2">
    <name type="scientific">Caerostris extrusa</name>
    <name type="common">Bark spider</name>
    <name type="synonym">Caerostris bankana</name>
    <dbReference type="NCBI Taxonomy" id="172846"/>
    <lineage>
        <taxon>Eukaryota</taxon>
        <taxon>Metazoa</taxon>
        <taxon>Ecdysozoa</taxon>
        <taxon>Arthropoda</taxon>
        <taxon>Chelicerata</taxon>
        <taxon>Arachnida</taxon>
        <taxon>Araneae</taxon>
        <taxon>Araneomorphae</taxon>
        <taxon>Entelegynae</taxon>
        <taxon>Araneoidea</taxon>
        <taxon>Araneidae</taxon>
        <taxon>Caerostris</taxon>
    </lineage>
</organism>
<keyword evidence="2" id="KW-1185">Reference proteome</keyword>
<accession>A0AAV4NIV4</accession>
<gene>
    <name evidence="1" type="ORF">CEXT_84101</name>
</gene>
<evidence type="ECO:0000313" key="2">
    <source>
        <dbReference type="Proteomes" id="UP001054945"/>
    </source>
</evidence>
<sequence length="105" mass="12292">MATAKSFSPHVVKRNKAIHSHLFQLPKRISELSEKTRSFVLKLKENLKAFLECEVIKLMVLGEDFLDENWVLRYMAGRFSWSIGIVSLSVRTEIVKIRLRLNTFR</sequence>